<dbReference type="InterPro" id="IPR055533">
    <property type="entry name" value="DUF7109"/>
</dbReference>
<evidence type="ECO:0000313" key="2">
    <source>
        <dbReference type="Proteomes" id="UP000198888"/>
    </source>
</evidence>
<dbReference type="STRING" id="1073996.SAMN05444271_10647"/>
<dbReference type="EMBL" id="FNYR01000006">
    <property type="protein sequence ID" value="SEI70813.1"/>
    <property type="molecule type" value="Genomic_DNA"/>
</dbReference>
<dbReference type="AlphaFoldDB" id="A0A1H6SSE4"/>
<dbReference type="GeneID" id="35000951"/>
<dbReference type="Pfam" id="PF23421">
    <property type="entry name" value="DUF7109"/>
    <property type="match status" value="1"/>
</dbReference>
<keyword evidence="2" id="KW-1185">Reference proteome</keyword>
<sequence>MSTTHDEVAGVVDLFGALTRSELTRALDELAFKQGEAVNEAALESAIETATDAYALVEYEPATTGEDSTTETLLTVGPTAFPTLPSNAEDLPHILDYERRSVDRQRLATQVRERLTAEAEAAVDADDTDRAGELMDVSYDIEVWATVEAGEVRSTLEPLLPQD</sequence>
<dbReference type="Proteomes" id="UP000198888">
    <property type="component" value="Unassembled WGS sequence"/>
</dbReference>
<evidence type="ECO:0000313" key="1">
    <source>
        <dbReference type="EMBL" id="SEI70813.1"/>
    </source>
</evidence>
<gene>
    <name evidence="1" type="ORF">SAMN05444271_10647</name>
</gene>
<accession>A0A1H6SSE4</accession>
<protein>
    <submittedName>
        <fullName evidence="1">Uncharacterized protein</fullName>
    </submittedName>
</protein>
<organism evidence="1 2">
    <name type="scientific">Halohasta litchfieldiae</name>
    <dbReference type="NCBI Taxonomy" id="1073996"/>
    <lineage>
        <taxon>Archaea</taxon>
        <taxon>Methanobacteriati</taxon>
        <taxon>Methanobacteriota</taxon>
        <taxon>Stenosarchaea group</taxon>
        <taxon>Halobacteria</taxon>
        <taxon>Halobacteriales</taxon>
        <taxon>Haloferacaceae</taxon>
        <taxon>Halohasta</taxon>
    </lineage>
</organism>
<dbReference type="KEGG" id="hae:halTADL_0116"/>
<dbReference type="RefSeq" id="WP_089671506.1">
    <property type="nucleotide sequence ID" value="NZ_CP024845.1"/>
</dbReference>
<accession>A0A2H4PXV6</accession>
<name>A0A1H6SSE4_9EURY</name>
<proteinExistence type="predicted"/>
<reference evidence="1 2" key="1">
    <citation type="submission" date="2016-10" db="EMBL/GenBank/DDBJ databases">
        <authorList>
            <person name="de Groot N.N."/>
        </authorList>
    </citation>
    <scope>NUCLEOTIDE SEQUENCE [LARGE SCALE GENOMIC DNA]</scope>
    <source>
        <strain evidence="1 2">DSM 22187</strain>
    </source>
</reference>
<dbReference type="OrthoDB" id="214610at2157"/>